<keyword evidence="1" id="KW-0812">Transmembrane</keyword>
<reference evidence="2" key="1">
    <citation type="submission" date="2023-06" db="EMBL/GenBank/DDBJ databases">
        <title>Genome-scale phylogeny and comparative genomics of the fungal order Sordariales.</title>
        <authorList>
            <consortium name="Lawrence Berkeley National Laboratory"/>
            <person name="Hensen N."/>
            <person name="Bonometti L."/>
            <person name="Westerberg I."/>
            <person name="Brannstrom I.O."/>
            <person name="Guillou S."/>
            <person name="Cros-Aarteil S."/>
            <person name="Calhoun S."/>
            <person name="Haridas S."/>
            <person name="Kuo A."/>
            <person name="Mondo S."/>
            <person name="Pangilinan J."/>
            <person name="Riley R."/>
            <person name="Labutti K."/>
            <person name="Andreopoulos B."/>
            <person name="Lipzen A."/>
            <person name="Chen C."/>
            <person name="Yanf M."/>
            <person name="Daum C."/>
            <person name="Ng V."/>
            <person name="Clum A."/>
            <person name="Steindorff A."/>
            <person name="Ohm R."/>
            <person name="Martin F."/>
            <person name="Silar P."/>
            <person name="Natvig D."/>
            <person name="Lalanne C."/>
            <person name="Gautier V."/>
            <person name="Ament-Velasquez S.L."/>
            <person name="Kruys A."/>
            <person name="Hutchinson M.I."/>
            <person name="Powell A.J."/>
            <person name="Barry K."/>
            <person name="Miller A.N."/>
            <person name="Grigoriev I.V."/>
            <person name="Debuchy R."/>
            <person name="Gladieux P."/>
            <person name="Thoren M.H."/>
            <person name="Johannesson H."/>
        </authorList>
    </citation>
    <scope>NUCLEOTIDE SEQUENCE</scope>
    <source>
        <strain evidence="2">8032-3</strain>
    </source>
</reference>
<dbReference type="Proteomes" id="UP001244011">
    <property type="component" value="Unassembled WGS sequence"/>
</dbReference>
<keyword evidence="3" id="KW-1185">Reference proteome</keyword>
<feature type="transmembrane region" description="Helical" evidence="1">
    <location>
        <begin position="558"/>
        <end position="580"/>
    </location>
</feature>
<keyword evidence="1" id="KW-1133">Transmembrane helix</keyword>
<organism evidence="2 3">
    <name type="scientific">Phialemonium atrogriseum</name>
    <dbReference type="NCBI Taxonomy" id="1093897"/>
    <lineage>
        <taxon>Eukaryota</taxon>
        <taxon>Fungi</taxon>
        <taxon>Dikarya</taxon>
        <taxon>Ascomycota</taxon>
        <taxon>Pezizomycotina</taxon>
        <taxon>Sordariomycetes</taxon>
        <taxon>Sordariomycetidae</taxon>
        <taxon>Cephalothecales</taxon>
        <taxon>Cephalothecaceae</taxon>
        <taxon>Phialemonium</taxon>
    </lineage>
</organism>
<sequence length="658" mass="71092">MALRESIIFNVLNGVLDTLLILVTLAFLGLAIMAMRLEDTSTETSLGSRFEEAMKLAPTIYPLLFAAIIGRALKGIGRFRAERGSQISTLWPLFNNKTMFDAVISQWQLGQVSVVASGLVILWALSPLGGQAALRLVYRTNLTSIATQDLRYLDTGTLGNVYAFQAVMAENDVEKDAAGIPSTMPTLYEAALMQAATIKRGPVDNWGNIKIPRVDQLNSSMADPDGWIDIGNETSVESYYSLLGLPIVNLPTEGVAEFTVESVYVALAAASHRSFGPPRINNVTNRLFAGLEITCPDCINRFQNSRTSENNTIMQTRQRMLWGPPYPQPDAAELADVANSGARSIRFDSGTTGEGSSLTGMSTVMCTVTQHFVEADIRCVFGSCRAERVRVSTTDHRHPNITTFDWWGTSALDMISVLSSSYSSTVSSSSDLFMNDSNSSPTKPAFQTPLKSMVNISLADPQIFADRATMLLNTALQIFMAPSGFTGDLPKSDMSVYGLPHIPADGVIVGSEAINHDSSVPNDIGMLVQTSNKMAPFVAANTTAKVTTFNEVYKPDRAWVAVLILSSTVLLITGVSGMFLGSRTRAPDVFDPLMGLTYNNPHLNVPGHASTLSGSERARLLSGVTVRLGDVRPCDGVGKISLGQKADVQQLSKGRLYE</sequence>
<keyword evidence="1" id="KW-0472">Membrane</keyword>
<dbReference type="GeneID" id="85307502"/>
<accession>A0AAJ0C6N3</accession>
<name>A0AAJ0C6N3_9PEZI</name>
<evidence type="ECO:0000256" key="1">
    <source>
        <dbReference type="SAM" id="Phobius"/>
    </source>
</evidence>
<dbReference type="AlphaFoldDB" id="A0AAJ0C6N3"/>
<gene>
    <name evidence="2" type="ORF">QBC33DRAFT_445247</name>
</gene>
<proteinExistence type="predicted"/>
<dbReference type="RefSeq" id="XP_060287357.1">
    <property type="nucleotide sequence ID" value="XM_060424315.1"/>
</dbReference>
<dbReference type="EMBL" id="MU838999">
    <property type="protein sequence ID" value="KAK1771144.1"/>
    <property type="molecule type" value="Genomic_DNA"/>
</dbReference>
<comment type="caution">
    <text evidence="2">The sequence shown here is derived from an EMBL/GenBank/DDBJ whole genome shotgun (WGS) entry which is preliminary data.</text>
</comment>
<feature type="transmembrane region" description="Helical" evidence="1">
    <location>
        <begin position="7"/>
        <end position="33"/>
    </location>
</feature>
<protein>
    <submittedName>
        <fullName evidence="2">Uncharacterized protein</fullName>
    </submittedName>
</protein>
<evidence type="ECO:0000313" key="3">
    <source>
        <dbReference type="Proteomes" id="UP001244011"/>
    </source>
</evidence>
<evidence type="ECO:0000313" key="2">
    <source>
        <dbReference type="EMBL" id="KAK1771144.1"/>
    </source>
</evidence>